<dbReference type="EMBL" id="BMZB01000002">
    <property type="protein sequence ID" value="GGZ34691.1"/>
    <property type="molecule type" value="Genomic_DNA"/>
</dbReference>
<dbReference type="InterPro" id="IPR023614">
    <property type="entry name" value="Porin_dom_sf"/>
</dbReference>
<evidence type="ECO:0000313" key="2">
    <source>
        <dbReference type="EMBL" id="GGZ34691.1"/>
    </source>
</evidence>
<accession>A0A918Q5K3</accession>
<keyword evidence="3" id="KW-1185">Reference proteome</keyword>
<proteinExistence type="predicted"/>
<feature type="signal peptide" evidence="1">
    <location>
        <begin position="1"/>
        <end position="21"/>
    </location>
</feature>
<evidence type="ECO:0000256" key="1">
    <source>
        <dbReference type="SAM" id="SignalP"/>
    </source>
</evidence>
<dbReference type="SUPFAM" id="SSF56935">
    <property type="entry name" value="Porins"/>
    <property type="match status" value="1"/>
</dbReference>
<reference evidence="2" key="2">
    <citation type="submission" date="2020-09" db="EMBL/GenBank/DDBJ databases">
        <authorList>
            <person name="Sun Q."/>
            <person name="Kim S."/>
        </authorList>
    </citation>
    <scope>NUCLEOTIDE SEQUENCE</scope>
    <source>
        <strain evidence="2">KCTC 32296</strain>
    </source>
</reference>
<reference evidence="2" key="1">
    <citation type="journal article" date="2014" name="Int. J. Syst. Evol. Microbiol.">
        <title>Complete genome sequence of Corynebacterium casei LMG S-19264T (=DSM 44701T), isolated from a smear-ripened cheese.</title>
        <authorList>
            <consortium name="US DOE Joint Genome Institute (JGI-PGF)"/>
            <person name="Walter F."/>
            <person name="Albersmeier A."/>
            <person name="Kalinowski J."/>
            <person name="Ruckert C."/>
        </authorList>
    </citation>
    <scope>NUCLEOTIDE SEQUENCE</scope>
    <source>
        <strain evidence="2">KCTC 32296</strain>
    </source>
</reference>
<keyword evidence="1" id="KW-0732">Signal</keyword>
<organism evidence="2 3">
    <name type="scientific">Asticcacaulis endophyticus</name>
    <dbReference type="NCBI Taxonomy" id="1395890"/>
    <lineage>
        <taxon>Bacteria</taxon>
        <taxon>Pseudomonadati</taxon>
        <taxon>Pseudomonadota</taxon>
        <taxon>Alphaproteobacteria</taxon>
        <taxon>Caulobacterales</taxon>
        <taxon>Caulobacteraceae</taxon>
        <taxon>Asticcacaulis</taxon>
    </lineage>
</organism>
<evidence type="ECO:0000313" key="3">
    <source>
        <dbReference type="Proteomes" id="UP000662572"/>
    </source>
</evidence>
<comment type="caution">
    <text evidence="2">The sequence shown here is derived from an EMBL/GenBank/DDBJ whole genome shotgun (WGS) entry which is preliminary data.</text>
</comment>
<dbReference type="Proteomes" id="UP000662572">
    <property type="component" value="Unassembled WGS sequence"/>
</dbReference>
<dbReference type="AlphaFoldDB" id="A0A918Q5K3"/>
<feature type="chain" id="PRO_5038031392" description="Porin domain-containing protein" evidence="1">
    <location>
        <begin position="22"/>
        <end position="229"/>
    </location>
</feature>
<protein>
    <recommendedName>
        <fullName evidence="4">Porin domain-containing protein</fullName>
    </recommendedName>
</protein>
<dbReference type="InterPro" id="IPR010239">
    <property type="entry name" value="CHP02001"/>
</dbReference>
<gene>
    <name evidence="2" type="ORF">GCM10011273_21420</name>
</gene>
<name>A0A918Q5K3_9CAUL</name>
<dbReference type="Pfam" id="PF09694">
    <property type="entry name" value="Gcw_chp"/>
    <property type="match status" value="1"/>
</dbReference>
<dbReference type="Gene3D" id="2.40.160.10">
    <property type="entry name" value="Porin"/>
    <property type="match status" value="1"/>
</dbReference>
<evidence type="ECO:0008006" key="4">
    <source>
        <dbReference type="Google" id="ProtNLM"/>
    </source>
</evidence>
<dbReference type="RefSeq" id="WP_189486427.1">
    <property type="nucleotide sequence ID" value="NZ_BMZB01000002.1"/>
</dbReference>
<sequence>MRKALLLLTAAFGLAATAANATEVGPFDIGGEIKVGSEGITKGISETEGNAQVVGAVTATYKPFFAGIRLKNVKGSDGTDDQTQWFAGAKGDIAGFKASLQLLYKTNNNARPVTDDDFYEWQSDISRTFNKSTTVKYTAIYSPDSSGATEEAWWHDLSVSQKLNAKWAVSGGVGIRRLSPERDYTGYNLGASYAVTKATGLDLRYYDTDKHEYGKRFGDRLVLTLTQKF</sequence>